<proteinExistence type="inferred from homology"/>
<evidence type="ECO:0000256" key="3">
    <source>
        <dbReference type="ARBA" id="ARBA00022679"/>
    </source>
</evidence>
<dbReference type="GeneID" id="89943321"/>
<dbReference type="GO" id="GO:0000287">
    <property type="term" value="F:magnesium ion binding"/>
    <property type="evidence" value="ECO:0007669"/>
    <property type="project" value="InterPro"/>
</dbReference>
<dbReference type="GO" id="GO:0004141">
    <property type="term" value="F:dethiobiotin synthase activity"/>
    <property type="evidence" value="ECO:0007669"/>
    <property type="project" value="InterPro"/>
</dbReference>
<dbReference type="Gene3D" id="3.40.50.300">
    <property type="entry name" value="P-loop containing nucleotide triphosphate hydrolases"/>
    <property type="match status" value="1"/>
</dbReference>
<evidence type="ECO:0000256" key="2">
    <source>
        <dbReference type="ARBA" id="ARBA00022576"/>
    </source>
</evidence>
<dbReference type="GO" id="GO:0030170">
    <property type="term" value="F:pyridoxal phosphate binding"/>
    <property type="evidence" value="ECO:0007669"/>
    <property type="project" value="InterPro"/>
</dbReference>
<evidence type="ECO:0000313" key="5">
    <source>
        <dbReference type="Proteomes" id="UP001302812"/>
    </source>
</evidence>
<dbReference type="Pfam" id="PF13500">
    <property type="entry name" value="AAA_26"/>
    <property type="match status" value="1"/>
</dbReference>
<reference evidence="4" key="2">
    <citation type="submission" date="2023-05" db="EMBL/GenBank/DDBJ databases">
        <authorList>
            <consortium name="Lawrence Berkeley National Laboratory"/>
            <person name="Steindorff A."/>
            <person name="Hensen N."/>
            <person name="Bonometti L."/>
            <person name="Westerberg I."/>
            <person name="Brannstrom I.O."/>
            <person name="Guillou S."/>
            <person name="Cros-Aarteil S."/>
            <person name="Calhoun S."/>
            <person name="Haridas S."/>
            <person name="Kuo A."/>
            <person name="Mondo S."/>
            <person name="Pangilinan J."/>
            <person name="Riley R."/>
            <person name="Labutti K."/>
            <person name="Andreopoulos B."/>
            <person name="Lipzen A."/>
            <person name="Chen C."/>
            <person name="Yanf M."/>
            <person name="Daum C."/>
            <person name="Ng V."/>
            <person name="Clum A."/>
            <person name="Ohm R."/>
            <person name="Martin F."/>
            <person name="Silar P."/>
            <person name="Natvig D."/>
            <person name="Lalanne C."/>
            <person name="Gautier V."/>
            <person name="Ament-Velasquez S.L."/>
            <person name="Kruys A."/>
            <person name="Hutchinson M.I."/>
            <person name="Powell A.J."/>
            <person name="Barry K."/>
            <person name="Miller A.N."/>
            <person name="Grigoriev I.V."/>
            <person name="Debuchy R."/>
            <person name="Gladieux P."/>
            <person name="Thoren M.H."/>
            <person name="Johannesson H."/>
        </authorList>
    </citation>
    <scope>NUCLEOTIDE SEQUENCE</scope>
    <source>
        <strain evidence="4">CBS 508.74</strain>
    </source>
</reference>
<dbReference type="GO" id="GO:0004015">
    <property type="term" value="F:adenosylmethionine-8-amino-7-oxononanoate transaminase activity"/>
    <property type="evidence" value="ECO:0007669"/>
    <property type="project" value="TreeGrafter"/>
</dbReference>
<accession>A0AAN6TDT9</accession>
<dbReference type="FunFam" id="3.90.1150.10:FF:000080">
    <property type="entry name" value="Bifunctional dethiobiotin synthetase/adenosylmethionine-8-amino-7-oxononanoate aminotransferase"/>
    <property type="match status" value="1"/>
</dbReference>
<dbReference type="InterPro" id="IPR015421">
    <property type="entry name" value="PyrdxlP-dep_Trfase_major"/>
</dbReference>
<reference evidence="4" key="1">
    <citation type="journal article" date="2023" name="Mol. Phylogenet. Evol.">
        <title>Genome-scale phylogeny and comparative genomics of the fungal order Sordariales.</title>
        <authorList>
            <person name="Hensen N."/>
            <person name="Bonometti L."/>
            <person name="Westerberg I."/>
            <person name="Brannstrom I.O."/>
            <person name="Guillou S."/>
            <person name="Cros-Aarteil S."/>
            <person name="Calhoun S."/>
            <person name="Haridas S."/>
            <person name="Kuo A."/>
            <person name="Mondo S."/>
            <person name="Pangilinan J."/>
            <person name="Riley R."/>
            <person name="LaButti K."/>
            <person name="Andreopoulos B."/>
            <person name="Lipzen A."/>
            <person name="Chen C."/>
            <person name="Yan M."/>
            <person name="Daum C."/>
            <person name="Ng V."/>
            <person name="Clum A."/>
            <person name="Steindorff A."/>
            <person name="Ohm R.A."/>
            <person name="Martin F."/>
            <person name="Silar P."/>
            <person name="Natvig D.O."/>
            <person name="Lalanne C."/>
            <person name="Gautier V."/>
            <person name="Ament-Velasquez S.L."/>
            <person name="Kruys A."/>
            <person name="Hutchinson M.I."/>
            <person name="Powell A.J."/>
            <person name="Barry K."/>
            <person name="Miller A.N."/>
            <person name="Grigoriev I.V."/>
            <person name="Debuchy R."/>
            <person name="Gladieux P."/>
            <person name="Hiltunen Thoren M."/>
            <person name="Johannesson H."/>
        </authorList>
    </citation>
    <scope>NUCLEOTIDE SEQUENCE</scope>
    <source>
        <strain evidence="4">CBS 508.74</strain>
    </source>
</reference>
<dbReference type="GO" id="GO:0005739">
    <property type="term" value="C:mitochondrion"/>
    <property type="evidence" value="ECO:0007669"/>
    <property type="project" value="UniProtKB-SubCell"/>
</dbReference>
<dbReference type="EMBL" id="MU853342">
    <property type="protein sequence ID" value="KAK4112589.1"/>
    <property type="molecule type" value="Genomic_DNA"/>
</dbReference>
<keyword evidence="5" id="KW-1185">Reference proteome</keyword>
<dbReference type="GO" id="GO:0009102">
    <property type="term" value="P:biotin biosynthetic process"/>
    <property type="evidence" value="ECO:0007669"/>
    <property type="project" value="InterPro"/>
</dbReference>
<dbReference type="Pfam" id="PF00202">
    <property type="entry name" value="Aminotran_3"/>
    <property type="match status" value="2"/>
</dbReference>
<dbReference type="SUPFAM" id="SSF53383">
    <property type="entry name" value="PLP-dependent transferases"/>
    <property type="match status" value="1"/>
</dbReference>
<dbReference type="PROSITE" id="PS00600">
    <property type="entry name" value="AA_TRANSFER_CLASS_3"/>
    <property type="match status" value="1"/>
</dbReference>
<dbReference type="InterPro" id="IPR005814">
    <property type="entry name" value="Aminotrans_3"/>
</dbReference>
<gene>
    <name evidence="4" type="ORF">N656DRAFT_845333</name>
</gene>
<dbReference type="RefSeq" id="XP_064670159.1">
    <property type="nucleotide sequence ID" value="XM_064819195.1"/>
</dbReference>
<comment type="subcellular location">
    <subcellularLocation>
        <location evidence="1">Mitochondrion</location>
    </subcellularLocation>
</comment>
<name>A0AAN6TDT9_9PEZI</name>
<evidence type="ECO:0000313" key="4">
    <source>
        <dbReference type="EMBL" id="KAK4112589.1"/>
    </source>
</evidence>
<dbReference type="GO" id="GO:0005524">
    <property type="term" value="F:ATP binding"/>
    <property type="evidence" value="ECO:0007669"/>
    <property type="project" value="InterPro"/>
</dbReference>
<dbReference type="CDD" id="cd03109">
    <property type="entry name" value="DTBS"/>
    <property type="match status" value="1"/>
</dbReference>
<dbReference type="HAMAP" id="MF_00336">
    <property type="entry name" value="BioD"/>
    <property type="match status" value="1"/>
</dbReference>
<dbReference type="InterPro" id="IPR015424">
    <property type="entry name" value="PyrdxlP-dep_Trfase"/>
</dbReference>
<dbReference type="PANTHER" id="PTHR42684:SF3">
    <property type="entry name" value="ADENOSYLMETHIONINE-8-AMINO-7-OXONONANOATE AMINOTRANSFERASE"/>
    <property type="match status" value="1"/>
</dbReference>
<evidence type="ECO:0000256" key="1">
    <source>
        <dbReference type="ARBA" id="ARBA00004173"/>
    </source>
</evidence>
<protein>
    <submittedName>
        <fullName evidence="4">PLP-dependent transferase</fullName>
    </submittedName>
</protein>
<dbReference type="InterPro" id="IPR049704">
    <property type="entry name" value="Aminotrans_3_PPA_site"/>
</dbReference>
<dbReference type="InterPro" id="IPR027417">
    <property type="entry name" value="P-loop_NTPase"/>
</dbReference>
<sequence>MPPPAPAGSLLRPDLRIFQVFGANTDVGKTIWTTILCRASNCDTETTTWYLKPVSTGPANAADAKHLRTYAPGVVSETLFQYDLAVSPHLAARVSNRPTPSDQALIRSVRDFAMGCIPSGSGWLFIETAGGVHSPGPAGSTQADLYMPLRLPVILIGDHKLGGISLSISAFESLRMRGYDIVAVLLFEGEEYKNHEYLTDYFRRHHAVHLGVIPSPPLMDSGPQAMEHYYQEVSSQKQVAAVVTLLREYHDNRIRRLREMAVISCEKIWFPFTQHGTLLSEDVTVIDSAYEDHFQTLATQSNPALQAQGVLRPTFDGSASWWTQGLGHGNPKLALAAAYAASRYGHVTFAQAVHEPALTLAEMLLDGLQNPRLTRVFFSDNGSTGVEVAVKMALRATCNRYGWGTSKDVEVLGLRGSYHGDTIGAMDCSEPNTFNEKVEWYSGRGLWLEYPTVQCANGQWVVELPPIMAPGGTKSIEFRSLSEIFNVKRRKGQLQELYVRYILDTLGHSNNLTRKFGALLLEPIVLGAGGMALVDPLFQRTLVEVVRQRGVLFSNSEPTGYPPNEPRDKNDWCGLPVIFDEVFTGLYRLGHFSAASFLGVHPDISVHAKLLTGGLLPLAVTVASEGIFKEFDGVDKSDALLHGHSYTAHPVGCQVALESVRTMRKMESERKWDWASGQDNGWAEDLDGQADFKDHNGSAKCPHVWSVWSAEFVKWLSKQKSTPSKRVKGAWALGSILAIHLDPDQGTVGYESNAAAGIKNALLQANGLEDGIAWNVHSRALGNVFYVMASQVTSKESIDRLEFLMRSFFSGN</sequence>
<dbReference type="PANTHER" id="PTHR42684">
    <property type="entry name" value="ADENOSYLMETHIONINE-8-AMINO-7-OXONONANOATE AMINOTRANSFERASE"/>
    <property type="match status" value="1"/>
</dbReference>
<comment type="caution">
    <text evidence="4">The sequence shown here is derived from an EMBL/GenBank/DDBJ whole genome shotgun (WGS) entry which is preliminary data.</text>
</comment>
<dbReference type="SUPFAM" id="SSF52540">
    <property type="entry name" value="P-loop containing nucleoside triphosphate hydrolases"/>
    <property type="match status" value="1"/>
</dbReference>
<dbReference type="InterPro" id="IPR004472">
    <property type="entry name" value="DTB_synth_BioD"/>
</dbReference>
<dbReference type="Gene3D" id="3.40.640.10">
    <property type="entry name" value="Type I PLP-dependent aspartate aminotransferase-like (Major domain)"/>
    <property type="match status" value="1"/>
</dbReference>
<dbReference type="AlphaFoldDB" id="A0AAN6TDT9"/>
<keyword evidence="2" id="KW-0032">Aminotransferase</keyword>
<dbReference type="Proteomes" id="UP001302812">
    <property type="component" value="Unassembled WGS sequence"/>
</dbReference>
<organism evidence="4 5">
    <name type="scientific">Canariomyces notabilis</name>
    <dbReference type="NCBI Taxonomy" id="2074819"/>
    <lineage>
        <taxon>Eukaryota</taxon>
        <taxon>Fungi</taxon>
        <taxon>Dikarya</taxon>
        <taxon>Ascomycota</taxon>
        <taxon>Pezizomycotina</taxon>
        <taxon>Sordariomycetes</taxon>
        <taxon>Sordariomycetidae</taxon>
        <taxon>Sordariales</taxon>
        <taxon>Chaetomiaceae</taxon>
        <taxon>Canariomyces</taxon>
    </lineage>
</organism>
<keyword evidence="3 4" id="KW-0808">Transferase</keyword>